<dbReference type="RefSeq" id="WP_344080546.1">
    <property type="nucleotide sequence ID" value="NZ_BAAACA010000064.1"/>
</dbReference>
<organism evidence="2 3">
    <name type="scientific">Streptomyces crystallinus</name>
    <dbReference type="NCBI Taxonomy" id="68191"/>
    <lineage>
        <taxon>Bacteria</taxon>
        <taxon>Bacillati</taxon>
        <taxon>Actinomycetota</taxon>
        <taxon>Actinomycetes</taxon>
        <taxon>Kitasatosporales</taxon>
        <taxon>Streptomycetaceae</taxon>
        <taxon>Streptomyces</taxon>
    </lineage>
</organism>
<evidence type="ECO:0000259" key="1">
    <source>
        <dbReference type="Pfam" id="PF14588"/>
    </source>
</evidence>
<dbReference type="InterPro" id="IPR035959">
    <property type="entry name" value="RutC-like_sf"/>
</dbReference>
<dbReference type="Proteomes" id="UP001500668">
    <property type="component" value="Unassembled WGS sequence"/>
</dbReference>
<name>A0ABP3S595_9ACTN</name>
<dbReference type="PANTHER" id="PTHR43760">
    <property type="entry name" value="ENDORIBONUCLEASE-RELATED"/>
    <property type="match status" value="1"/>
</dbReference>
<sequence length="159" mass="15883">MSGAGAGVVEAKLAELGLTLPEVVPPLAAYQPAVRSGVYVYTAGQLPMVEGKLTLTGKVGAEVTAEEAKDAARICALNALAAVKSVAGDLDRIARVVKVVGFVASASDFTGQPGVINGASELLGAVLGDKGVHARSAVGVAVLPLDAPVEVEIQVELVG</sequence>
<dbReference type="CDD" id="cd02199">
    <property type="entry name" value="YjgF_YER057c_UK114_like_1"/>
    <property type="match status" value="1"/>
</dbReference>
<keyword evidence="3" id="KW-1185">Reference proteome</keyword>
<dbReference type="Gene3D" id="3.30.1330.40">
    <property type="entry name" value="RutC-like"/>
    <property type="match status" value="1"/>
</dbReference>
<dbReference type="SUPFAM" id="SSF55298">
    <property type="entry name" value="YjgF-like"/>
    <property type="match status" value="1"/>
</dbReference>
<dbReference type="EMBL" id="BAAACA010000064">
    <property type="protein sequence ID" value="GAA0626467.1"/>
    <property type="molecule type" value="Genomic_DNA"/>
</dbReference>
<evidence type="ECO:0000313" key="3">
    <source>
        <dbReference type="Proteomes" id="UP001500668"/>
    </source>
</evidence>
<gene>
    <name evidence="2" type="ORF">GCM10010394_66510</name>
</gene>
<evidence type="ECO:0000313" key="2">
    <source>
        <dbReference type="EMBL" id="GAA0626467.1"/>
    </source>
</evidence>
<dbReference type="Pfam" id="PF14588">
    <property type="entry name" value="YjgF_endoribonc"/>
    <property type="match status" value="1"/>
</dbReference>
<accession>A0ABP3S595</accession>
<proteinExistence type="predicted"/>
<dbReference type="PANTHER" id="PTHR43760:SF1">
    <property type="entry name" value="ENDORIBONUCLEASE L-PSP_CHORISMATE MUTASE-LIKE DOMAIN-CONTAINING PROTEIN"/>
    <property type="match status" value="1"/>
</dbReference>
<reference evidence="3" key="1">
    <citation type="journal article" date="2019" name="Int. J. Syst. Evol. Microbiol.">
        <title>The Global Catalogue of Microorganisms (GCM) 10K type strain sequencing project: providing services to taxonomists for standard genome sequencing and annotation.</title>
        <authorList>
            <consortium name="The Broad Institute Genomics Platform"/>
            <consortium name="The Broad Institute Genome Sequencing Center for Infectious Disease"/>
            <person name="Wu L."/>
            <person name="Ma J."/>
        </authorList>
    </citation>
    <scope>NUCLEOTIDE SEQUENCE [LARGE SCALE GENOMIC DNA]</scope>
    <source>
        <strain evidence="3">JCM 5067</strain>
    </source>
</reference>
<protein>
    <submittedName>
        <fullName evidence="2">RidA family protein</fullName>
    </submittedName>
</protein>
<feature type="domain" description="Endoribonuclease L-PSP/chorismate mutase-like" evidence="1">
    <location>
        <begin position="10"/>
        <end position="153"/>
    </location>
</feature>
<dbReference type="InterPro" id="IPR013813">
    <property type="entry name" value="Endoribo_LPSP/chorism_mut-like"/>
</dbReference>
<comment type="caution">
    <text evidence="2">The sequence shown here is derived from an EMBL/GenBank/DDBJ whole genome shotgun (WGS) entry which is preliminary data.</text>
</comment>